<feature type="transmembrane region" description="Helical" evidence="6">
    <location>
        <begin position="12"/>
        <end position="31"/>
    </location>
</feature>
<dbReference type="GO" id="GO:0005783">
    <property type="term" value="C:endoplasmic reticulum"/>
    <property type="evidence" value="ECO:0007669"/>
    <property type="project" value="TreeGrafter"/>
</dbReference>
<dbReference type="GO" id="GO:0004656">
    <property type="term" value="F:procollagen-proline 4-dioxygenase activity"/>
    <property type="evidence" value="ECO:0007669"/>
    <property type="project" value="TreeGrafter"/>
</dbReference>
<protein>
    <recommendedName>
        <fullName evidence="7">Prolyl 4-hydroxylase alpha subunit domain-containing protein</fullName>
    </recommendedName>
</protein>
<dbReference type="STRING" id="576137.A0A1L7XEI4"/>
<keyword evidence="6" id="KW-1133">Transmembrane helix</keyword>
<dbReference type="InterPro" id="IPR006620">
    <property type="entry name" value="Pro_4_hyd_alph"/>
</dbReference>
<gene>
    <name evidence="8" type="ORF">PAC_13339</name>
</gene>
<evidence type="ECO:0000256" key="1">
    <source>
        <dbReference type="ARBA" id="ARBA00001961"/>
    </source>
</evidence>
<dbReference type="InterPro" id="IPR044862">
    <property type="entry name" value="Pro_4_hyd_alph_FE2OG_OXY"/>
</dbReference>
<evidence type="ECO:0000313" key="9">
    <source>
        <dbReference type="Proteomes" id="UP000184330"/>
    </source>
</evidence>
<keyword evidence="6" id="KW-0812">Transmembrane</keyword>
<evidence type="ECO:0000259" key="7">
    <source>
        <dbReference type="SMART" id="SM00702"/>
    </source>
</evidence>
<keyword evidence="6" id="KW-0472">Membrane</keyword>
<sequence length="318" mass="35354">MGSAADLPLLKIVLSSYAITALLVASYSYGITFSPFSQLQSIISTLRSPPLFVCEQHQYTTEIVSIDPLLIYINNFVSDKEAQLLVATGFVSLPSASSSIACSKEKLSQTSKLELTKDTREPNLESSVVYLEDRKVPSKSRTSRSGALDPTSPITQCVLSRASAFLGTLLSPIDDFGTPQLVRYEQGQKFDVHHDWYDSPQRINDGSGRFFNRIASFFVYLEAEEGKVRGGETWFPHIEAKENPGKWGKRVNGMGGEVEKGALFVPRKGNALFWVNLHANGTGDERVVHAGLPLLSGRKTAMNIWPRKIYERRRGWFT</sequence>
<dbReference type="Gene3D" id="2.60.120.620">
    <property type="entry name" value="q2cbj1_9rhob like domain"/>
    <property type="match status" value="1"/>
</dbReference>
<keyword evidence="9" id="KW-1185">Reference proteome</keyword>
<evidence type="ECO:0000256" key="2">
    <source>
        <dbReference type="ARBA" id="ARBA00022723"/>
    </source>
</evidence>
<dbReference type="OrthoDB" id="420380at2759"/>
<dbReference type="Proteomes" id="UP000184330">
    <property type="component" value="Unassembled WGS sequence"/>
</dbReference>
<keyword evidence="5" id="KW-0408">Iron</keyword>
<proteinExistence type="predicted"/>
<dbReference type="InterPro" id="IPR045054">
    <property type="entry name" value="P4HA-like"/>
</dbReference>
<name>A0A1L7XEI4_9HELO</name>
<dbReference type="PANTHER" id="PTHR10869">
    <property type="entry name" value="PROLYL 4-HYDROXYLASE ALPHA SUBUNIT"/>
    <property type="match status" value="1"/>
</dbReference>
<keyword evidence="2" id="KW-0479">Metal-binding</keyword>
<evidence type="ECO:0000256" key="5">
    <source>
        <dbReference type="ARBA" id="ARBA00023004"/>
    </source>
</evidence>
<evidence type="ECO:0000313" key="8">
    <source>
        <dbReference type="EMBL" id="CZR63442.1"/>
    </source>
</evidence>
<feature type="domain" description="Prolyl 4-hydroxylase alpha subunit" evidence="7">
    <location>
        <begin position="68"/>
        <end position="307"/>
    </location>
</feature>
<dbReference type="Pfam" id="PF13640">
    <property type="entry name" value="2OG-FeII_Oxy_3"/>
    <property type="match status" value="1"/>
</dbReference>
<evidence type="ECO:0000256" key="4">
    <source>
        <dbReference type="ARBA" id="ARBA00023002"/>
    </source>
</evidence>
<keyword evidence="3" id="KW-0223">Dioxygenase</keyword>
<dbReference type="SMART" id="SM00702">
    <property type="entry name" value="P4Hc"/>
    <property type="match status" value="1"/>
</dbReference>
<keyword evidence="4" id="KW-0560">Oxidoreductase</keyword>
<accession>A0A1L7XEI4</accession>
<dbReference type="GO" id="GO:0005506">
    <property type="term" value="F:iron ion binding"/>
    <property type="evidence" value="ECO:0007669"/>
    <property type="project" value="InterPro"/>
</dbReference>
<comment type="cofactor">
    <cofactor evidence="1">
        <name>L-ascorbate</name>
        <dbReference type="ChEBI" id="CHEBI:38290"/>
    </cofactor>
</comment>
<dbReference type="EMBL" id="FJOG01000023">
    <property type="protein sequence ID" value="CZR63442.1"/>
    <property type="molecule type" value="Genomic_DNA"/>
</dbReference>
<dbReference type="PANTHER" id="PTHR10869:SF242">
    <property type="entry name" value="PROLYL 4-HYDROXYLASE ALPHA SUBUNIT DOMAIN-CONTAINING PROTEIN"/>
    <property type="match status" value="1"/>
</dbReference>
<dbReference type="AlphaFoldDB" id="A0A1L7XEI4"/>
<reference evidence="8 9" key="1">
    <citation type="submission" date="2016-03" db="EMBL/GenBank/DDBJ databases">
        <authorList>
            <person name="Ploux O."/>
        </authorList>
    </citation>
    <scope>NUCLEOTIDE SEQUENCE [LARGE SCALE GENOMIC DNA]</scope>
    <source>
        <strain evidence="8 9">UAMH 11012</strain>
    </source>
</reference>
<dbReference type="GO" id="GO:0031418">
    <property type="term" value="F:L-ascorbic acid binding"/>
    <property type="evidence" value="ECO:0007669"/>
    <property type="project" value="InterPro"/>
</dbReference>
<evidence type="ECO:0000256" key="6">
    <source>
        <dbReference type="SAM" id="Phobius"/>
    </source>
</evidence>
<evidence type="ECO:0000256" key="3">
    <source>
        <dbReference type="ARBA" id="ARBA00022964"/>
    </source>
</evidence>
<organism evidence="8 9">
    <name type="scientific">Phialocephala subalpina</name>
    <dbReference type="NCBI Taxonomy" id="576137"/>
    <lineage>
        <taxon>Eukaryota</taxon>
        <taxon>Fungi</taxon>
        <taxon>Dikarya</taxon>
        <taxon>Ascomycota</taxon>
        <taxon>Pezizomycotina</taxon>
        <taxon>Leotiomycetes</taxon>
        <taxon>Helotiales</taxon>
        <taxon>Mollisiaceae</taxon>
        <taxon>Phialocephala</taxon>
        <taxon>Phialocephala fortinii species complex</taxon>
    </lineage>
</organism>